<protein>
    <submittedName>
        <fullName evidence="1">Uncharacterized protein</fullName>
    </submittedName>
</protein>
<dbReference type="RefSeq" id="WP_014160345.1">
    <property type="nucleotide sequence ID" value="NC_016147.2"/>
</dbReference>
<keyword evidence="2" id="KW-1185">Reference proteome</keyword>
<evidence type="ECO:0000313" key="2">
    <source>
        <dbReference type="Proteomes" id="UP000005870"/>
    </source>
</evidence>
<name>G7UTR6_PSEUP</name>
<dbReference type="OrthoDB" id="9802524at2"/>
<gene>
    <name evidence="1" type="ordered locus">DSC_07590</name>
</gene>
<dbReference type="EMBL" id="CP003093">
    <property type="protein sequence ID" value="AER56169.1"/>
    <property type="molecule type" value="Genomic_DNA"/>
</dbReference>
<accession>G7UTR6</accession>
<proteinExistence type="predicted"/>
<dbReference type="AlphaFoldDB" id="G7UTR6"/>
<organism evidence="1 2">
    <name type="scientific">Pseudoxanthomonas spadix (strain BD-a59)</name>
    <dbReference type="NCBI Taxonomy" id="1045855"/>
    <lineage>
        <taxon>Bacteria</taxon>
        <taxon>Pseudomonadati</taxon>
        <taxon>Pseudomonadota</taxon>
        <taxon>Gammaproteobacteria</taxon>
        <taxon>Lysobacterales</taxon>
        <taxon>Lysobacteraceae</taxon>
        <taxon>Pseudoxanthomonas</taxon>
    </lineage>
</organism>
<dbReference type="STRING" id="1045855.DSC_07590"/>
<sequence>MRPFVVYWNNIPSPYMVERFNALADRNPFEFEAWFNDRIHSDRSWTVDEAAWRFRYRYPLLRPYPALAITGAWAWSQSIRSPADSHKMPRRIAGSPARGRCS</sequence>
<reference evidence="1 2" key="1">
    <citation type="journal article" date="2012" name="J. Bacteriol.">
        <title>Complete Genome Sequence of the BTEX-Degrading Bacterium Pseudoxanthomonas spadix BD-a59.</title>
        <authorList>
            <person name="Lee S.H."/>
            <person name="Jin H.M."/>
            <person name="Lee H.J."/>
            <person name="Kim J.M."/>
            <person name="Jeon C.O."/>
        </authorList>
    </citation>
    <scope>NUCLEOTIDE SEQUENCE [LARGE SCALE GENOMIC DNA]</scope>
    <source>
        <strain evidence="1 2">BD-a59</strain>
    </source>
</reference>
<dbReference type="Proteomes" id="UP000005870">
    <property type="component" value="Chromosome"/>
</dbReference>
<dbReference type="HOGENOM" id="CLU_2275109_0_0_6"/>
<dbReference type="KEGG" id="psd:DSC_07590"/>
<evidence type="ECO:0000313" key="1">
    <source>
        <dbReference type="EMBL" id="AER56169.1"/>
    </source>
</evidence>